<dbReference type="Gene3D" id="2.40.10.10">
    <property type="entry name" value="Trypsin-like serine proteases"/>
    <property type="match status" value="1"/>
</dbReference>
<dbReference type="PROSITE" id="PS50240">
    <property type="entry name" value="TRYPSIN_DOM"/>
    <property type="match status" value="1"/>
</dbReference>
<dbReference type="InterPro" id="IPR002172">
    <property type="entry name" value="LDrepeatLR_classA_rpt"/>
</dbReference>
<dbReference type="SMART" id="SM00042">
    <property type="entry name" value="CUB"/>
    <property type="match status" value="2"/>
</dbReference>
<dbReference type="PANTHER" id="PTHR24252:SF7">
    <property type="entry name" value="HYALIN"/>
    <property type="match status" value="1"/>
</dbReference>
<keyword evidence="9" id="KW-0812">Transmembrane</keyword>
<proteinExistence type="predicted"/>
<evidence type="ECO:0000313" key="10">
    <source>
        <dbReference type="Proteomes" id="UP001152320"/>
    </source>
</evidence>
<dbReference type="InterPro" id="IPR018114">
    <property type="entry name" value="TRYPSIN_HIS"/>
</dbReference>
<evidence type="ECO:0000259" key="8">
    <source>
        <dbReference type="PROSITE" id="PS50240"/>
    </source>
</evidence>
<dbReference type="FunFam" id="2.40.10.10:FF:000003">
    <property type="entry name" value="Transmembrane serine protease 3"/>
    <property type="match status" value="1"/>
</dbReference>
<evidence type="ECO:0000256" key="6">
    <source>
        <dbReference type="RuleBase" id="RU363034"/>
    </source>
</evidence>
<dbReference type="OrthoDB" id="10002959at2759"/>
<evidence type="ECO:0000256" key="3">
    <source>
        <dbReference type="ARBA" id="ARBA00022825"/>
    </source>
</evidence>
<sequence length="496" mass="54928">MCDYYIDCPDGSDERYCTPMSSLTSTVVTVTSPNYPLNYANHESLIWTFVAERGATLKFTCLDVSMETNHDYLLIGDGVDPTKNQLAVIGGNVCANVTTIENAMWIHFVTDYSVTDVGFKGTVEITTAPVTNKENAITINSPNFPSKYFSNSHVIWTFSTEEEETLTFRCVQFETEANFDTLKIGEGNDTSNADSVRAVFTGQQCYNVSTTGNTMWISFDSDMDLCGYSGQIVDNRIIGGEDTTIKRWPWQVMLIKLLPGGSQLQHCGGTLITKKHVLTAAHCFTAVSSDINPSIWRVGLGKTHLANVDDDGQLYRNVTKISLHPQFNVVTYDCDIAVIELDSSVTIPQTRDDLELGPSVNIACLDDGKYEWNSGSKCVITGYGVLNESSNSLSDKLQEADVSYMDNVNCQTNTEYNERRLITENMLCAQSDDNSRDTCRGDSGGPLVCRGERLNYVLTGITSWGYGCAQEGYPGVYTKVAKFHGWIMNQIDRKLD</sequence>
<dbReference type="Proteomes" id="UP001152320">
    <property type="component" value="Chromosome 4"/>
</dbReference>
<dbReference type="CDD" id="cd00112">
    <property type="entry name" value="LDLa"/>
    <property type="match status" value="1"/>
</dbReference>
<dbReference type="PROSITE" id="PS00134">
    <property type="entry name" value="TRYPSIN_HIS"/>
    <property type="match status" value="1"/>
</dbReference>
<dbReference type="PRINTS" id="PR00722">
    <property type="entry name" value="CHYMOTRYPSIN"/>
</dbReference>
<organism evidence="9 10">
    <name type="scientific">Holothuria leucospilota</name>
    <name type="common">Black long sea cucumber</name>
    <name type="synonym">Mertensiothuria leucospilota</name>
    <dbReference type="NCBI Taxonomy" id="206669"/>
    <lineage>
        <taxon>Eukaryota</taxon>
        <taxon>Metazoa</taxon>
        <taxon>Echinodermata</taxon>
        <taxon>Eleutherozoa</taxon>
        <taxon>Echinozoa</taxon>
        <taxon>Holothuroidea</taxon>
        <taxon>Aspidochirotacea</taxon>
        <taxon>Aspidochirotida</taxon>
        <taxon>Holothuriidae</taxon>
        <taxon>Holothuria</taxon>
    </lineage>
</organism>
<dbReference type="Pfam" id="PF00431">
    <property type="entry name" value="CUB"/>
    <property type="match status" value="2"/>
</dbReference>
<dbReference type="Pfam" id="PF00089">
    <property type="entry name" value="Trypsin"/>
    <property type="match status" value="1"/>
</dbReference>
<dbReference type="Gene3D" id="2.60.120.290">
    <property type="entry name" value="Spermadhesin, CUB domain"/>
    <property type="match status" value="2"/>
</dbReference>
<dbReference type="PROSITE" id="PS00135">
    <property type="entry name" value="TRYPSIN_SER"/>
    <property type="match status" value="1"/>
</dbReference>
<dbReference type="InterPro" id="IPR001254">
    <property type="entry name" value="Trypsin_dom"/>
</dbReference>
<keyword evidence="2 6" id="KW-0378">Hydrolase</keyword>
<evidence type="ECO:0000259" key="7">
    <source>
        <dbReference type="PROSITE" id="PS01180"/>
    </source>
</evidence>
<dbReference type="SUPFAM" id="SSF50494">
    <property type="entry name" value="Trypsin-like serine proteases"/>
    <property type="match status" value="1"/>
</dbReference>
<evidence type="ECO:0000313" key="9">
    <source>
        <dbReference type="EMBL" id="KAJ8043395.1"/>
    </source>
</evidence>
<evidence type="ECO:0000256" key="1">
    <source>
        <dbReference type="ARBA" id="ARBA00022670"/>
    </source>
</evidence>
<protein>
    <submittedName>
        <fullName evidence="9">Transmembrane protease serine 9</fullName>
    </submittedName>
</protein>
<dbReference type="InterPro" id="IPR043504">
    <property type="entry name" value="Peptidase_S1_PA_chymotrypsin"/>
</dbReference>
<dbReference type="PROSITE" id="PS01180">
    <property type="entry name" value="CUB"/>
    <property type="match status" value="2"/>
</dbReference>
<keyword evidence="3 6" id="KW-0720">Serine protease</keyword>
<feature type="domain" description="CUB" evidence="7">
    <location>
        <begin position="17"/>
        <end position="126"/>
    </location>
</feature>
<dbReference type="PANTHER" id="PTHR24252">
    <property type="entry name" value="ACROSIN-RELATED"/>
    <property type="match status" value="1"/>
</dbReference>
<keyword evidence="4" id="KW-1015">Disulfide bond</keyword>
<dbReference type="InterPro" id="IPR033116">
    <property type="entry name" value="TRYPSIN_SER"/>
</dbReference>
<dbReference type="SMART" id="SM00020">
    <property type="entry name" value="Tryp_SPc"/>
    <property type="match status" value="1"/>
</dbReference>
<dbReference type="CDD" id="cd00041">
    <property type="entry name" value="CUB"/>
    <property type="match status" value="2"/>
</dbReference>
<evidence type="ECO:0000256" key="2">
    <source>
        <dbReference type="ARBA" id="ARBA00022801"/>
    </source>
</evidence>
<dbReference type="SUPFAM" id="SSF49854">
    <property type="entry name" value="Spermadhesin, CUB domain"/>
    <property type="match status" value="2"/>
</dbReference>
<dbReference type="GO" id="GO:0004252">
    <property type="term" value="F:serine-type endopeptidase activity"/>
    <property type="evidence" value="ECO:0007669"/>
    <property type="project" value="InterPro"/>
</dbReference>
<dbReference type="GO" id="GO:0006508">
    <property type="term" value="P:proteolysis"/>
    <property type="evidence" value="ECO:0007669"/>
    <property type="project" value="UniProtKB-KW"/>
</dbReference>
<feature type="domain" description="CUB" evidence="7">
    <location>
        <begin position="126"/>
        <end position="238"/>
    </location>
</feature>
<dbReference type="CDD" id="cd00190">
    <property type="entry name" value="Tryp_SPc"/>
    <property type="match status" value="1"/>
</dbReference>
<gene>
    <name evidence="9" type="ORF">HOLleu_10456</name>
</gene>
<evidence type="ECO:0000256" key="4">
    <source>
        <dbReference type="ARBA" id="ARBA00023157"/>
    </source>
</evidence>
<reference evidence="9" key="1">
    <citation type="submission" date="2021-10" db="EMBL/GenBank/DDBJ databases">
        <title>Tropical sea cucumber genome reveals ecological adaptation and Cuvierian tubules defense mechanism.</title>
        <authorList>
            <person name="Chen T."/>
        </authorList>
    </citation>
    <scope>NUCLEOTIDE SEQUENCE</scope>
    <source>
        <strain evidence="9">Nanhai2018</strain>
        <tissue evidence="9">Muscle</tissue>
    </source>
</reference>
<accession>A0A9Q1HEW1</accession>
<comment type="caution">
    <text evidence="9">The sequence shown here is derived from an EMBL/GenBank/DDBJ whole genome shotgun (WGS) entry which is preliminary data.</text>
</comment>
<name>A0A9Q1HEW1_HOLLE</name>
<dbReference type="EMBL" id="JAIZAY010000004">
    <property type="protein sequence ID" value="KAJ8043395.1"/>
    <property type="molecule type" value="Genomic_DNA"/>
</dbReference>
<evidence type="ECO:0000256" key="5">
    <source>
        <dbReference type="PROSITE-ProRule" id="PRU00059"/>
    </source>
</evidence>
<dbReference type="InterPro" id="IPR001314">
    <property type="entry name" value="Peptidase_S1A"/>
</dbReference>
<dbReference type="AlphaFoldDB" id="A0A9Q1HEW1"/>
<feature type="domain" description="Peptidase S1" evidence="8">
    <location>
        <begin position="237"/>
        <end position="492"/>
    </location>
</feature>
<keyword evidence="1 6" id="KW-0645">Protease</keyword>
<keyword evidence="9" id="KW-0472">Membrane</keyword>
<dbReference type="InterPro" id="IPR035914">
    <property type="entry name" value="Sperma_CUB_dom_sf"/>
</dbReference>
<keyword evidence="10" id="KW-1185">Reference proteome</keyword>
<dbReference type="InterPro" id="IPR009003">
    <property type="entry name" value="Peptidase_S1_PA"/>
</dbReference>
<comment type="caution">
    <text evidence="5">Lacks conserved residue(s) required for the propagation of feature annotation.</text>
</comment>
<dbReference type="InterPro" id="IPR000859">
    <property type="entry name" value="CUB_dom"/>
</dbReference>